<organism evidence="2 3">
    <name type="scientific">Nocardia goodfellowii</name>
    <dbReference type="NCBI Taxonomy" id="882446"/>
    <lineage>
        <taxon>Bacteria</taxon>
        <taxon>Bacillati</taxon>
        <taxon>Actinomycetota</taxon>
        <taxon>Actinomycetes</taxon>
        <taxon>Mycobacteriales</taxon>
        <taxon>Nocardiaceae</taxon>
        <taxon>Nocardia</taxon>
    </lineage>
</organism>
<feature type="region of interest" description="Disordered" evidence="1">
    <location>
        <begin position="1"/>
        <end position="23"/>
    </location>
</feature>
<protein>
    <submittedName>
        <fullName evidence="2">Uncharacterized protein</fullName>
    </submittedName>
</protein>
<dbReference type="Proteomes" id="UP001519325">
    <property type="component" value="Unassembled WGS sequence"/>
</dbReference>
<proteinExistence type="predicted"/>
<gene>
    <name evidence="2" type="ORF">BJ987_004449</name>
</gene>
<evidence type="ECO:0000313" key="3">
    <source>
        <dbReference type="Proteomes" id="UP001519325"/>
    </source>
</evidence>
<evidence type="ECO:0000256" key="1">
    <source>
        <dbReference type="SAM" id="MobiDB-lite"/>
    </source>
</evidence>
<reference evidence="2 3" key="1">
    <citation type="submission" date="2021-03" db="EMBL/GenBank/DDBJ databases">
        <title>Sequencing the genomes of 1000 actinobacteria strains.</title>
        <authorList>
            <person name="Klenk H.-P."/>
        </authorList>
    </citation>
    <scope>NUCLEOTIDE SEQUENCE [LARGE SCALE GENOMIC DNA]</scope>
    <source>
        <strain evidence="2 3">DSM 45516</strain>
    </source>
</reference>
<name>A0ABS4QIY5_9NOCA</name>
<dbReference type="EMBL" id="JAGGMR010000001">
    <property type="protein sequence ID" value="MBP2191548.1"/>
    <property type="molecule type" value="Genomic_DNA"/>
</dbReference>
<evidence type="ECO:0000313" key="2">
    <source>
        <dbReference type="EMBL" id="MBP2191548.1"/>
    </source>
</evidence>
<keyword evidence="3" id="KW-1185">Reference proteome</keyword>
<accession>A0ABS4QIY5</accession>
<sequence>MIKADIGEAEATTAGGGSDKTESGTFKLIVPLDGKPATAELEQNLTADSEHASNTVQAKETVSGIQLPGCTAVPTGTFALEDVCYTFAE</sequence>
<dbReference type="RefSeq" id="WP_209893316.1">
    <property type="nucleotide sequence ID" value="NZ_JAGGMR010000001.1"/>
</dbReference>
<comment type="caution">
    <text evidence="2">The sequence shown here is derived from an EMBL/GenBank/DDBJ whole genome shotgun (WGS) entry which is preliminary data.</text>
</comment>